<organism evidence="9 10">
    <name type="scientific">Metabacillus niabensis</name>
    <dbReference type="NCBI Taxonomy" id="324854"/>
    <lineage>
        <taxon>Bacteria</taxon>
        <taxon>Bacillati</taxon>
        <taxon>Bacillota</taxon>
        <taxon>Bacilli</taxon>
        <taxon>Bacillales</taxon>
        <taxon>Bacillaceae</taxon>
        <taxon>Metabacillus</taxon>
    </lineage>
</organism>
<dbReference type="Pfam" id="PF00590">
    <property type="entry name" value="TP_methylase"/>
    <property type="match status" value="1"/>
</dbReference>
<dbReference type="InterPro" id="IPR003043">
    <property type="entry name" value="Uropor_MeTrfase_CS"/>
</dbReference>
<dbReference type="PANTHER" id="PTHR45790">
    <property type="entry name" value="SIROHEME SYNTHASE-RELATED"/>
    <property type="match status" value="1"/>
</dbReference>
<evidence type="ECO:0000313" key="10">
    <source>
        <dbReference type="Proteomes" id="UP001232245"/>
    </source>
</evidence>
<dbReference type="Gene3D" id="3.30.950.10">
    <property type="entry name" value="Methyltransferase, Cobalt-precorrin-4 Transmethylase, Domain 2"/>
    <property type="match status" value="1"/>
</dbReference>
<accession>A0ABT9Z5T3</accession>
<comment type="caution">
    <text evidence="9">The sequence shown here is derived from an EMBL/GenBank/DDBJ whole genome shotgun (WGS) entry which is preliminary data.</text>
</comment>
<keyword evidence="9" id="KW-0456">Lyase</keyword>
<feature type="domain" description="Tetrapyrrole methylase" evidence="7">
    <location>
        <begin position="5"/>
        <end position="217"/>
    </location>
</feature>
<evidence type="ECO:0000256" key="3">
    <source>
        <dbReference type="ARBA" id="ARBA00022679"/>
    </source>
</evidence>
<dbReference type="EMBL" id="JAUSTZ010000006">
    <property type="protein sequence ID" value="MDQ0226655.1"/>
    <property type="molecule type" value="Genomic_DNA"/>
</dbReference>
<evidence type="ECO:0000256" key="1">
    <source>
        <dbReference type="ARBA" id="ARBA00012162"/>
    </source>
</evidence>
<dbReference type="Proteomes" id="UP001232245">
    <property type="component" value="Unassembled WGS sequence"/>
</dbReference>
<name>A0ABT9Z5T3_9BACI</name>
<dbReference type="NCBIfam" id="TIGR01469">
    <property type="entry name" value="cobA_cysG_Cterm"/>
    <property type="match status" value="1"/>
</dbReference>
<dbReference type="GO" id="GO:0004852">
    <property type="term" value="F:uroporphyrinogen-III synthase activity"/>
    <property type="evidence" value="ECO:0007669"/>
    <property type="project" value="UniProtKB-EC"/>
</dbReference>
<keyword evidence="2 6" id="KW-0489">Methyltransferase</keyword>
<dbReference type="GO" id="GO:0032259">
    <property type="term" value="P:methylation"/>
    <property type="evidence" value="ECO:0007669"/>
    <property type="project" value="UniProtKB-KW"/>
</dbReference>
<dbReference type="Gene3D" id="3.40.50.10090">
    <property type="match status" value="1"/>
</dbReference>
<dbReference type="EC" id="2.1.1.107" evidence="1"/>
<dbReference type="GO" id="GO:0004851">
    <property type="term" value="F:uroporphyrin-III C-methyltransferase activity"/>
    <property type="evidence" value="ECO:0007669"/>
    <property type="project" value="UniProtKB-EC"/>
</dbReference>
<evidence type="ECO:0000256" key="4">
    <source>
        <dbReference type="ARBA" id="ARBA00022691"/>
    </source>
</evidence>
<dbReference type="PROSITE" id="PS00839">
    <property type="entry name" value="SUMT_1"/>
    <property type="match status" value="1"/>
</dbReference>
<evidence type="ECO:0000259" key="8">
    <source>
        <dbReference type="Pfam" id="PF02602"/>
    </source>
</evidence>
<gene>
    <name evidence="9" type="ORF">J2S02_003000</name>
</gene>
<dbReference type="InterPro" id="IPR003754">
    <property type="entry name" value="4pyrrol_synth_uPrphyn_synth"/>
</dbReference>
<dbReference type="PANTHER" id="PTHR45790:SF3">
    <property type="entry name" value="S-ADENOSYL-L-METHIONINE-DEPENDENT UROPORPHYRINOGEN III METHYLTRANSFERASE, CHLOROPLASTIC"/>
    <property type="match status" value="1"/>
</dbReference>
<dbReference type="InterPro" id="IPR036108">
    <property type="entry name" value="4pyrrol_syn_uPrphyn_synt_sf"/>
</dbReference>
<proteinExistence type="inferred from homology"/>
<dbReference type="NCBIfam" id="NF004790">
    <property type="entry name" value="PRK06136.1"/>
    <property type="match status" value="1"/>
</dbReference>
<keyword evidence="10" id="KW-1185">Reference proteome</keyword>
<dbReference type="Gene3D" id="3.40.1010.10">
    <property type="entry name" value="Cobalt-precorrin-4 Transmethylase, Domain 1"/>
    <property type="match status" value="1"/>
</dbReference>
<comment type="similarity">
    <text evidence="6">Belongs to the precorrin methyltransferase family.</text>
</comment>
<evidence type="ECO:0000259" key="7">
    <source>
        <dbReference type="Pfam" id="PF00590"/>
    </source>
</evidence>
<dbReference type="PROSITE" id="PS00840">
    <property type="entry name" value="SUMT_2"/>
    <property type="match status" value="1"/>
</dbReference>
<dbReference type="InterPro" id="IPR035996">
    <property type="entry name" value="4pyrrol_Methylase_sf"/>
</dbReference>
<evidence type="ECO:0000256" key="2">
    <source>
        <dbReference type="ARBA" id="ARBA00022603"/>
    </source>
</evidence>
<dbReference type="InterPro" id="IPR006366">
    <property type="entry name" value="CobA/CysG_C"/>
</dbReference>
<dbReference type="Pfam" id="PF02602">
    <property type="entry name" value="HEM4"/>
    <property type="match status" value="1"/>
</dbReference>
<keyword evidence="3 6" id="KW-0808">Transferase</keyword>
<dbReference type="SUPFAM" id="SSF69618">
    <property type="entry name" value="HemD-like"/>
    <property type="match status" value="1"/>
</dbReference>
<evidence type="ECO:0000256" key="6">
    <source>
        <dbReference type="RuleBase" id="RU003960"/>
    </source>
</evidence>
<dbReference type="SUPFAM" id="SSF53790">
    <property type="entry name" value="Tetrapyrrole methylase"/>
    <property type="match status" value="1"/>
</dbReference>
<keyword evidence="5" id="KW-0627">Porphyrin biosynthesis</keyword>
<dbReference type="InterPro" id="IPR014776">
    <property type="entry name" value="4pyrrole_Mease_sub2"/>
</dbReference>
<evidence type="ECO:0000256" key="5">
    <source>
        <dbReference type="ARBA" id="ARBA00023244"/>
    </source>
</evidence>
<dbReference type="InterPro" id="IPR050161">
    <property type="entry name" value="Siro_Cobalamin_biosynth"/>
</dbReference>
<dbReference type="CDD" id="cd11642">
    <property type="entry name" value="SUMT"/>
    <property type="match status" value="1"/>
</dbReference>
<keyword evidence="4" id="KW-0949">S-adenosyl-L-methionine</keyword>
<protein>
    <recommendedName>
        <fullName evidence="1">uroporphyrinogen-III C-methyltransferase</fullName>
        <ecNumber evidence="1">2.1.1.107</ecNumber>
    </recommendedName>
</protein>
<dbReference type="InterPro" id="IPR000878">
    <property type="entry name" value="4pyrrol_Mease"/>
</dbReference>
<evidence type="ECO:0000313" key="9">
    <source>
        <dbReference type="EMBL" id="MDQ0226655.1"/>
    </source>
</evidence>
<dbReference type="InterPro" id="IPR014777">
    <property type="entry name" value="4pyrrole_Mease_sub1"/>
</dbReference>
<feature type="domain" description="Tetrapyrrole biosynthesis uroporphyrinogen III synthase" evidence="8">
    <location>
        <begin position="269"/>
        <end position="468"/>
    </location>
</feature>
<sequence length="490" mass="54538">MGEGKVYLVGAGPGDSELITVKGMEALKRADVILYDRLVNPKLLRFAPANCELIYCGKLPTRHFMRQEEINHVLVDKALEGLTVVRLKGGDPSIFGRVGEEAEALANAHISYEIVPGITSGIAAPLYAGIPVTHRDYAGSFAMVTAHDKSKNGKPDIDWEGLARGVQTIAFYMGISNLEHICENLIKHGKSADTPVIIIRWGTWSRQESVVGTLSTISEKVRSANIINPAITLVGDIVASREKLKWFEKKPLFGKQILSVSGCVDEAGLANNIEAQGADVIEFPKWKTSERYLEVKIMNNLENYKRILFTTTASVSYFFSLLRKHQIDIREIRASLYCKDFATIQVLEERGLFAKLENEMTKEGKLLLVGSKEKADPLWMLEYKYGEYDYADVYQSIIDERYIPVIKRAVEDASITSILFSSKDAVQLFMKEAEKCGLSNLLEDEHVELLCVTNEAKEAAKNHGLKAKILDYFEVTYPDNGATAIATTSL</sequence>
<dbReference type="RefSeq" id="WP_174879574.1">
    <property type="nucleotide sequence ID" value="NZ_CADEPK010000031.1"/>
</dbReference>
<reference evidence="9 10" key="1">
    <citation type="submission" date="2023-07" db="EMBL/GenBank/DDBJ databases">
        <title>Genomic Encyclopedia of Type Strains, Phase IV (KMG-IV): sequencing the most valuable type-strain genomes for metagenomic binning, comparative biology and taxonomic classification.</title>
        <authorList>
            <person name="Goeker M."/>
        </authorList>
    </citation>
    <scope>NUCLEOTIDE SEQUENCE [LARGE SCALE GENOMIC DNA]</scope>
    <source>
        <strain evidence="9 10">DSM 17723</strain>
    </source>
</reference>